<dbReference type="RefSeq" id="WP_017375736.1">
    <property type="nucleotide sequence ID" value="NZ_CP012508.1"/>
</dbReference>
<dbReference type="PANTHER" id="PTHR12169">
    <property type="entry name" value="ATPASE N2B"/>
    <property type="match status" value="1"/>
</dbReference>
<dbReference type="OrthoDB" id="9774491at2"/>
<dbReference type="SUPFAM" id="SSF52540">
    <property type="entry name" value="P-loop containing nucleoside triphosphate hydrolases"/>
    <property type="match status" value="1"/>
</dbReference>
<evidence type="ECO:0000313" key="2">
    <source>
        <dbReference type="Proteomes" id="UP000029558"/>
    </source>
</evidence>
<dbReference type="GO" id="GO:0016887">
    <property type="term" value="F:ATP hydrolysis activity"/>
    <property type="evidence" value="ECO:0007669"/>
    <property type="project" value="InterPro"/>
</dbReference>
<name>A0A1L6TA42_PISSA</name>
<sequence length="360" mass="41208">MDILERYQHDLNTGLIYDPAQEVVIKRLALLAGQFVNDQQNSSLLKRWFFRGQGQQPVKGLYIWGDVGRGKTYLMDVFYQHVACDKKKRLHFHRFMQQVHADLNTFKGHSDPLSLVAKQWAKETKVLCFDEFFVADIGDAMILAGLLKGLFAQGVSLVATSNIPPKRLYEDGLQRASFLPAIALLEQYCDTLELASEQDYRLRALTEAKMYHITVLGDHTALSHCFAQLAAHVNTHHAPIEIFDRAIPVICTAEDTAWFDFQTLCNSPRSAADYIELAKQFHTVLVSDVPVFNNNNEDAARRFIHLVDEFYDRKVKLILSAVVDTLSLYQGARLEFEFHRTISRLQEMQSQEYLTEAHQP</sequence>
<dbReference type="PANTHER" id="PTHR12169:SF6">
    <property type="entry name" value="AFG1-LIKE ATPASE"/>
    <property type="match status" value="1"/>
</dbReference>
<gene>
    <name evidence="1" type="ORF">KU39_923</name>
</gene>
<dbReference type="InterPro" id="IPR005654">
    <property type="entry name" value="ATPase_AFG1-like"/>
</dbReference>
<organism evidence="1 2">
    <name type="scientific">Piscirickettsia salmonis</name>
    <dbReference type="NCBI Taxonomy" id="1238"/>
    <lineage>
        <taxon>Bacteria</taxon>
        <taxon>Pseudomonadati</taxon>
        <taxon>Pseudomonadota</taxon>
        <taxon>Gammaproteobacteria</taxon>
        <taxon>Thiotrichales</taxon>
        <taxon>Piscirickettsiaceae</taxon>
        <taxon>Piscirickettsia</taxon>
    </lineage>
</organism>
<evidence type="ECO:0000313" key="1">
    <source>
        <dbReference type="EMBL" id="ALB22106.1"/>
    </source>
</evidence>
<dbReference type="Gene3D" id="3.40.50.300">
    <property type="entry name" value="P-loop containing nucleotide triphosphate hydrolases"/>
    <property type="match status" value="1"/>
</dbReference>
<proteinExistence type="predicted"/>
<dbReference type="InterPro" id="IPR027417">
    <property type="entry name" value="P-loop_NTPase"/>
</dbReference>
<dbReference type="AlphaFoldDB" id="A0A1L6TA42"/>
<dbReference type="GO" id="GO:0005737">
    <property type="term" value="C:cytoplasm"/>
    <property type="evidence" value="ECO:0007669"/>
    <property type="project" value="TreeGrafter"/>
</dbReference>
<dbReference type="EMBL" id="CP012508">
    <property type="protein sequence ID" value="ALB22106.1"/>
    <property type="molecule type" value="Genomic_DNA"/>
</dbReference>
<dbReference type="GO" id="GO:0005524">
    <property type="term" value="F:ATP binding"/>
    <property type="evidence" value="ECO:0007669"/>
    <property type="project" value="InterPro"/>
</dbReference>
<dbReference type="GO" id="GO:0032153">
    <property type="term" value="C:cell division site"/>
    <property type="evidence" value="ECO:0007669"/>
    <property type="project" value="TreeGrafter"/>
</dbReference>
<dbReference type="NCBIfam" id="NF040713">
    <property type="entry name" value="ZapE"/>
    <property type="match status" value="1"/>
</dbReference>
<dbReference type="GO" id="GO:0051301">
    <property type="term" value="P:cell division"/>
    <property type="evidence" value="ECO:0007669"/>
    <property type="project" value="TreeGrafter"/>
</dbReference>
<dbReference type="Proteomes" id="UP000029558">
    <property type="component" value="Chromosome"/>
</dbReference>
<protein>
    <submittedName>
        <fullName evidence="1">AFG1-like ATPase family protein</fullName>
    </submittedName>
</protein>
<dbReference type="Pfam" id="PF03969">
    <property type="entry name" value="AFG1_ATPase"/>
    <property type="match status" value="1"/>
</dbReference>
<accession>A0A1L6TA42</accession>
<reference evidence="1 2" key="1">
    <citation type="journal article" date="2014" name="Genome Announc.">
        <title>Comparative Genome Analysis of Two Isolates of the Fish Pathogen Piscirickettsia salmonis from Different Hosts Reveals Major Differences in Virulence-Associated Secretion Systems.</title>
        <authorList>
            <person name="Bohle H."/>
            <person name="Henriquez P."/>
            <person name="Grothusen H."/>
            <person name="Navas E."/>
            <person name="Sandoval A."/>
            <person name="Bustamante F."/>
            <person name="Bustos P."/>
            <person name="Mancilla M."/>
        </authorList>
    </citation>
    <scope>NUCLEOTIDE SEQUENCE [LARGE SCALE GENOMIC DNA]</scope>
    <source>
        <strain evidence="2">B1-32597</strain>
    </source>
</reference>